<gene>
    <name evidence="2" type="ORF">HGA10_18555</name>
</gene>
<reference evidence="2 3" key="1">
    <citation type="submission" date="2020-04" db="EMBL/GenBank/DDBJ databases">
        <title>MicrobeNet Type strains.</title>
        <authorList>
            <person name="Nicholson A.C."/>
        </authorList>
    </citation>
    <scope>NUCLEOTIDE SEQUENCE [LARGE SCALE GENOMIC DNA]</scope>
    <source>
        <strain evidence="2 3">DSM 44960</strain>
    </source>
</reference>
<keyword evidence="3" id="KW-1185">Reference proteome</keyword>
<organism evidence="2 3">
    <name type="scientific">Nocardia coubleae</name>
    <dbReference type="NCBI Taxonomy" id="356147"/>
    <lineage>
        <taxon>Bacteria</taxon>
        <taxon>Bacillati</taxon>
        <taxon>Actinomycetota</taxon>
        <taxon>Actinomycetes</taxon>
        <taxon>Mycobacteriales</taxon>
        <taxon>Nocardiaceae</taxon>
        <taxon>Nocardia</taxon>
    </lineage>
</organism>
<protein>
    <recommendedName>
        <fullName evidence="4">DUF4397 domain-containing protein</fullName>
    </recommendedName>
</protein>
<evidence type="ECO:0000313" key="2">
    <source>
        <dbReference type="EMBL" id="NKX89298.1"/>
    </source>
</evidence>
<dbReference type="RefSeq" id="WP_067640295.1">
    <property type="nucleotide sequence ID" value="NZ_JAAXOM010000004.1"/>
</dbReference>
<accession>A0A846WA88</accession>
<keyword evidence="1" id="KW-0812">Transmembrane</keyword>
<evidence type="ECO:0000256" key="1">
    <source>
        <dbReference type="SAM" id="Phobius"/>
    </source>
</evidence>
<sequence length="138" mass="14514">MTGAAFPAAPQFRAVPGQTGVVVHTRKLPIAFGIGARVRVDGFEVPNITWGANFVPVPPGTHMLTVETSQWGMGYGSNHASVQVFPGHTTEVHYSAPAQIYMKGALGAERQATPGVALSYVALAFCVLLVVAWIALAI</sequence>
<name>A0A846WA88_9NOCA</name>
<dbReference type="AlphaFoldDB" id="A0A846WA88"/>
<proteinExistence type="predicted"/>
<evidence type="ECO:0008006" key="4">
    <source>
        <dbReference type="Google" id="ProtNLM"/>
    </source>
</evidence>
<comment type="caution">
    <text evidence="2">The sequence shown here is derived from an EMBL/GenBank/DDBJ whole genome shotgun (WGS) entry which is preliminary data.</text>
</comment>
<feature type="transmembrane region" description="Helical" evidence="1">
    <location>
        <begin position="117"/>
        <end position="136"/>
    </location>
</feature>
<dbReference type="EMBL" id="JAAXOM010000004">
    <property type="protein sequence ID" value="NKX89298.1"/>
    <property type="molecule type" value="Genomic_DNA"/>
</dbReference>
<keyword evidence="1" id="KW-1133">Transmembrane helix</keyword>
<keyword evidence="1" id="KW-0472">Membrane</keyword>
<evidence type="ECO:0000313" key="3">
    <source>
        <dbReference type="Proteomes" id="UP000572007"/>
    </source>
</evidence>
<dbReference type="Proteomes" id="UP000572007">
    <property type="component" value="Unassembled WGS sequence"/>
</dbReference>